<dbReference type="Gene3D" id="3.40.1190.20">
    <property type="match status" value="1"/>
</dbReference>
<dbReference type="GO" id="GO:0005524">
    <property type="term" value="F:ATP binding"/>
    <property type="evidence" value="ECO:0007669"/>
    <property type="project" value="UniProtKB-KW"/>
</dbReference>
<dbReference type="AlphaFoldDB" id="A0A0F9SGV8"/>
<keyword evidence="7" id="KW-0418">Kinase</keyword>
<evidence type="ECO:0000256" key="1">
    <source>
        <dbReference type="ARBA" id="ARBA00010688"/>
    </source>
</evidence>
<organism evidence="13">
    <name type="scientific">marine sediment metagenome</name>
    <dbReference type="NCBI Taxonomy" id="412755"/>
    <lineage>
        <taxon>unclassified sequences</taxon>
        <taxon>metagenomes</taxon>
        <taxon>ecological metagenomes</taxon>
    </lineage>
</organism>
<dbReference type="InterPro" id="IPR011877">
    <property type="entry name" value="Ribokinase"/>
</dbReference>
<dbReference type="InterPro" id="IPR029056">
    <property type="entry name" value="Ribokinase-like"/>
</dbReference>
<dbReference type="GO" id="GO:0006014">
    <property type="term" value="P:D-ribose metabolic process"/>
    <property type="evidence" value="ECO:0007669"/>
    <property type="project" value="InterPro"/>
</dbReference>
<accession>A0A0F9SGV8</accession>
<evidence type="ECO:0000256" key="8">
    <source>
        <dbReference type="ARBA" id="ARBA00022840"/>
    </source>
</evidence>
<dbReference type="PRINTS" id="PR00990">
    <property type="entry name" value="RIBOKINASE"/>
</dbReference>
<dbReference type="GO" id="GO:0046872">
    <property type="term" value="F:metal ion binding"/>
    <property type="evidence" value="ECO:0007669"/>
    <property type="project" value="UniProtKB-KW"/>
</dbReference>
<dbReference type="Pfam" id="PF00294">
    <property type="entry name" value="PfkB"/>
    <property type="match status" value="1"/>
</dbReference>
<comment type="caution">
    <text evidence="13">The sequence shown here is derived from an EMBL/GenBank/DDBJ whole genome shotgun (WGS) entry which is preliminary data.</text>
</comment>
<dbReference type="PIRSF" id="PIRSF000535">
    <property type="entry name" value="1PFK/6PFK/LacC"/>
    <property type="match status" value="1"/>
</dbReference>
<dbReference type="InterPro" id="IPR017583">
    <property type="entry name" value="Tagatose/fructose_Pkinase"/>
</dbReference>
<keyword evidence="6" id="KW-0547">Nucleotide-binding</keyword>
<dbReference type="PROSITE" id="PS00583">
    <property type="entry name" value="PFKB_KINASES_1"/>
    <property type="match status" value="1"/>
</dbReference>
<keyword evidence="4" id="KW-0808">Transferase</keyword>
<keyword evidence="9" id="KW-0460">Magnesium</keyword>
<evidence type="ECO:0000259" key="12">
    <source>
        <dbReference type="Pfam" id="PF00294"/>
    </source>
</evidence>
<dbReference type="EC" id="2.7.1.15" evidence="2"/>
<comment type="similarity">
    <text evidence="1">Belongs to the carbohydrate kinase PfkB family.</text>
</comment>
<dbReference type="EMBL" id="LAZR01000457">
    <property type="protein sequence ID" value="KKN68145.1"/>
    <property type="molecule type" value="Genomic_DNA"/>
</dbReference>
<keyword evidence="11" id="KW-0119">Carbohydrate metabolism</keyword>
<keyword evidence="8" id="KW-0067">ATP-binding</keyword>
<protein>
    <recommendedName>
        <fullName evidence="3">Ribokinase</fullName>
        <ecNumber evidence="2">2.7.1.15</ecNumber>
    </recommendedName>
</protein>
<dbReference type="PANTHER" id="PTHR10584">
    <property type="entry name" value="SUGAR KINASE"/>
    <property type="match status" value="1"/>
</dbReference>
<reference evidence="13" key="1">
    <citation type="journal article" date="2015" name="Nature">
        <title>Complex archaea that bridge the gap between prokaryotes and eukaryotes.</title>
        <authorList>
            <person name="Spang A."/>
            <person name="Saw J.H."/>
            <person name="Jorgensen S.L."/>
            <person name="Zaremba-Niedzwiedzka K."/>
            <person name="Martijn J."/>
            <person name="Lind A.E."/>
            <person name="van Eijk R."/>
            <person name="Schleper C."/>
            <person name="Guy L."/>
            <person name="Ettema T.J."/>
        </authorList>
    </citation>
    <scope>NUCLEOTIDE SEQUENCE</scope>
</reference>
<dbReference type="PROSITE" id="PS00584">
    <property type="entry name" value="PFKB_KINASES_2"/>
    <property type="match status" value="1"/>
</dbReference>
<evidence type="ECO:0000256" key="2">
    <source>
        <dbReference type="ARBA" id="ARBA00012035"/>
    </source>
</evidence>
<keyword evidence="10" id="KW-0630">Potassium</keyword>
<evidence type="ECO:0000256" key="5">
    <source>
        <dbReference type="ARBA" id="ARBA00022723"/>
    </source>
</evidence>
<name>A0A0F9SGV8_9ZZZZ</name>
<evidence type="ECO:0000256" key="4">
    <source>
        <dbReference type="ARBA" id="ARBA00022679"/>
    </source>
</evidence>
<dbReference type="InterPro" id="IPR002139">
    <property type="entry name" value="Ribo/fructo_kinase"/>
</dbReference>
<dbReference type="PANTHER" id="PTHR10584:SF166">
    <property type="entry name" value="RIBOKINASE"/>
    <property type="match status" value="1"/>
</dbReference>
<evidence type="ECO:0000256" key="9">
    <source>
        <dbReference type="ARBA" id="ARBA00022842"/>
    </source>
</evidence>
<sequence length="312" mass="32922">MPDKPNILVVGSINMDLAIHSPRLPEPGETLRGSGFLSTPGGKGANQAVAVARMGGDCHLIGCVGDDDFGHNFISHLSDEGIDVRSVDISDRRRTGVAMIVVDSLGENTIVLDSGANLQVNADDHIFPNVDLFEAADVVVLQLELPLLVVRAAIDFARRHGCKVILDPAPVPRFLPSEMYRVDVLSPNIVEARQLTDQTTAEDRVDKIVALELIARGARAVAVKLGHRGTLVVSDEGIFERIGPYQVEVVDTTAAGDAYTGALAVALGQGKDIATAGTIACAAGALACRQIGAQSAIPDADDVRALMRDQPK</sequence>
<feature type="domain" description="Carbohydrate kinase PfkB" evidence="12">
    <location>
        <begin position="6"/>
        <end position="299"/>
    </location>
</feature>
<evidence type="ECO:0000256" key="7">
    <source>
        <dbReference type="ARBA" id="ARBA00022777"/>
    </source>
</evidence>
<evidence type="ECO:0000256" key="6">
    <source>
        <dbReference type="ARBA" id="ARBA00022741"/>
    </source>
</evidence>
<proteinExistence type="inferred from homology"/>
<dbReference type="GO" id="GO:0005829">
    <property type="term" value="C:cytosol"/>
    <property type="evidence" value="ECO:0007669"/>
    <property type="project" value="TreeGrafter"/>
</dbReference>
<dbReference type="InterPro" id="IPR011611">
    <property type="entry name" value="PfkB_dom"/>
</dbReference>
<evidence type="ECO:0000256" key="11">
    <source>
        <dbReference type="ARBA" id="ARBA00023277"/>
    </source>
</evidence>
<dbReference type="HAMAP" id="MF_01987">
    <property type="entry name" value="Ribokinase"/>
    <property type="match status" value="1"/>
</dbReference>
<evidence type="ECO:0000313" key="13">
    <source>
        <dbReference type="EMBL" id="KKN68145.1"/>
    </source>
</evidence>
<keyword evidence="5" id="KW-0479">Metal-binding</keyword>
<dbReference type="CDD" id="cd01174">
    <property type="entry name" value="ribokinase"/>
    <property type="match status" value="1"/>
</dbReference>
<dbReference type="InterPro" id="IPR002173">
    <property type="entry name" value="Carboh/pur_kinase_PfkB_CS"/>
</dbReference>
<evidence type="ECO:0000256" key="3">
    <source>
        <dbReference type="ARBA" id="ARBA00016943"/>
    </source>
</evidence>
<dbReference type="SUPFAM" id="SSF53613">
    <property type="entry name" value="Ribokinase-like"/>
    <property type="match status" value="1"/>
</dbReference>
<dbReference type="GO" id="GO:0004747">
    <property type="term" value="F:ribokinase activity"/>
    <property type="evidence" value="ECO:0007669"/>
    <property type="project" value="UniProtKB-EC"/>
</dbReference>
<gene>
    <name evidence="13" type="ORF">LCGC14_0454580</name>
</gene>
<evidence type="ECO:0000256" key="10">
    <source>
        <dbReference type="ARBA" id="ARBA00022958"/>
    </source>
</evidence>